<keyword evidence="3" id="KW-1185">Reference proteome</keyword>
<dbReference type="AlphaFoldDB" id="A0A8J7HAE5"/>
<evidence type="ECO:0000256" key="1">
    <source>
        <dbReference type="SAM" id="Phobius"/>
    </source>
</evidence>
<dbReference type="PANTHER" id="PTHR40044:SF1">
    <property type="entry name" value="INTEGRAL MEMBRANE PROTEIN"/>
    <property type="match status" value="1"/>
</dbReference>
<comment type="caution">
    <text evidence="2">The sequence shown here is derived from an EMBL/GenBank/DDBJ whole genome shotgun (WGS) entry which is preliminary data.</text>
</comment>
<gene>
    <name evidence="2" type="ORF">I5677_14485</name>
</gene>
<evidence type="ECO:0000313" key="3">
    <source>
        <dbReference type="Proteomes" id="UP000623269"/>
    </source>
</evidence>
<sequence>MNKKTIFITQAAVIAALYTVLVLVFQFSSFGPIQFRVAEALTILPYFTPAAIPGVAIGCFLSAILSGADVLDIVFGSLATLFAALLSYQLRRSKFLVPIPPILVNALVIPFVLKYAYFEADPVPLMMLTVGAGQLFAAGILGMVLLFGLDKVKHVIFKNN</sequence>
<dbReference type="Pfam" id="PF06177">
    <property type="entry name" value="QueT"/>
    <property type="match status" value="1"/>
</dbReference>
<feature type="transmembrane region" description="Helical" evidence="1">
    <location>
        <begin position="95"/>
        <end position="113"/>
    </location>
</feature>
<keyword evidence="1" id="KW-0472">Membrane</keyword>
<feature type="transmembrane region" description="Helical" evidence="1">
    <location>
        <begin position="70"/>
        <end position="88"/>
    </location>
</feature>
<proteinExistence type="predicted"/>
<protein>
    <submittedName>
        <fullName evidence="2">QueT transporter family protein</fullName>
    </submittedName>
</protein>
<feature type="transmembrane region" description="Helical" evidence="1">
    <location>
        <begin position="125"/>
        <end position="149"/>
    </location>
</feature>
<keyword evidence="1" id="KW-0812">Transmembrane</keyword>
<name>A0A8J7HAE5_9FIRM</name>
<accession>A0A8J7HAE5</accession>
<dbReference type="InterPro" id="IPR010387">
    <property type="entry name" value="QueT"/>
</dbReference>
<evidence type="ECO:0000313" key="2">
    <source>
        <dbReference type="EMBL" id="MBH1942106.1"/>
    </source>
</evidence>
<feature type="transmembrane region" description="Helical" evidence="1">
    <location>
        <begin position="6"/>
        <end position="28"/>
    </location>
</feature>
<dbReference type="PIRSF" id="PIRSF031501">
    <property type="entry name" value="QueT"/>
    <property type="match status" value="1"/>
</dbReference>
<organism evidence="2 3">
    <name type="scientific">Mobilitalea sibirica</name>
    <dbReference type="NCBI Taxonomy" id="1462919"/>
    <lineage>
        <taxon>Bacteria</taxon>
        <taxon>Bacillati</taxon>
        <taxon>Bacillota</taxon>
        <taxon>Clostridia</taxon>
        <taxon>Lachnospirales</taxon>
        <taxon>Lachnospiraceae</taxon>
        <taxon>Mobilitalea</taxon>
    </lineage>
</organism>
<dbReference type="PANTHER" id="PTHR40044">
    <property type="entry name" value="INTEGRAL MEMBRANE PROTEIN-RELATED"/>
    <property type="match status" value="1"/>
</dbReference>
<dbReference type="EMBL" id="JAEAGR010000017">
    <property type="protein sequence ID" value="MBH1942106.1"/>
    <property type="molecule type" value="Genomic_DNA"/>
</dbReference>
<keyword evidence="1" id="KW-1133">Transmembrane helix</keyword>
<dbReference type="RefSeq" id="WP_197662352.1">
    <property type="nucleotide sequence ID" value="NZ_JAEAGR010000017.1"/>
</dbReference>
<reference evidence="2" key="1">
    <citation type="submission" date="2020-12" db="EMBL/GenBank/DDBJ databases">
        <title>M. sibirica DSM 26468T genome.</title>
        <authorList>
            <person name="Thieme N."/>
            <person name="Rettenmaier R."/>
            <person name="Zverlov V."/>
            <person name="Liebl W."/>
        </authorList>
    </citation>
    <scope>NUCLEOTIDE SEQUENCE</scope>
    <source>
        <strain evidence="2">DSM 26468</strain>
    </source>
</reference>
<feature type="transmembrane region" description="Helical" evidence="1">
    <location>
        <begin position="40"/>
        <end position="64"/>
    </location>
</feature>
<dbReference type="Proteomes" id="UP000623269">
    <property type="component" value="Unassembled WGS sequence"/>
</dbReference>